<dbReference type="EMBL" id="SMDN01000007">
    <property type="protein sequence ID" value="TQC51508.1"/>
    <property type="molecule type" value="Genomic_DNA"/>
</dbReference>
<dbReference type="InterPro" id="IPR015655">
    <property type="entry name" value="PP2C"/>
</dbReference>
<keyword evidence="3" id="KW-1185">Reference proteome</keyword>
<dbReference type="SMART" id="SM00332">
    <property type="entry name" value="PP2Cc"/>
    <property type="match status" value="1"/>
</dbReference>
<dbReference type="OrthoDB" id="9801841at2"/>
<name>A0A507SQA0_9BACT</name>
<dbReference type="RefSeq" id="WP_141484001.1">
    <property type="nucleotide sequence ID" value="NZ_SMDN01000007.1"/>
</dbReference>
<protein>
    <submittedName>
        <fullName evidence="2">Serine/threonine-protein phosphatase</fullName>
    </submittedName>
</protein>
<proteinExistence type="predicted"/>
<dbReference type="PROSITE" id="PS51746">
    <property type="entry name" value="PPM_2"/>
    <property type="match status" value="1"/>
</dbReference>
<evidence type="ECO:0000313" key="2">
    <source>
        <dbReference type="EMBL" id="TQC51508.1"/>
    </source>
</evidence>
<dbReference type="CDD" id="cd00143">
    <property type="entry name" value="PP2Cc"/>
    <property type="match status" value="1"/>
</dbReference>
<dbReference type="InterPro" id="IPR001932">
    <property type="entry name" value="PPM-type_phosphatase-like_dom"/>
</dbReference>
<feature type="domain" description="PPM-type phosphatase" evidence="1">
    <location>
        <begin position="3"/>
        <end position="249"/>
    </location>
</feature>
<organism evidence="2 3">
    <name type="scientific">Mycoplasmopsis mucosicanis</name>
    <dbReference type="NCBI Taxonomy" id="458208"/>
    <lineage>
        <taxon>Bacteria</taxon>
        <taxon>Bacillati</taxon>
        <taxon>Mycoplasmatota</taxon>
        <taxon>Mycoplasmoidales</taxon>
        <taxon>Metamycoplasmataceae</taxon>
        <taxon>Mycoplasmopsis</taxon>
    </lineage>
</organism>
<dbReference type="Proteomes" id="UP000320801">
    <property type="component" value="Unassembled WGS sequence"/>
</dbReference>
<dbReference type="PANTHER" id="PTHR47992">
    <property type="entry name" value="PROTEIN PHOSPHATASE"/>
    <property type="match status" value="1"/>
</dbReference>
<dbReference type="SMART" id="SM00331">
    <property type="entry name" value="PP2C_SIG"/>
    <property type="match status" value="1"/>
</dbReference>
<dbReference type="AlphaFoldDB" id="A0A507SQA0"/>
<sequence>MNNYAQLSVTGNYRTENQDKTGVFLSEDVGFFVLCDGMGGHYGGALASNITVNTFNQRFHNTLPLAENNINSYVAWFKTTVEIAKQEMTKLGENDEAKLDMGTTVTAAIFSNKEKFLYIFNIGDSRTYVIKKEGDLEQITVDHNLLNRLIREEGFSELKAKKVHYFTALTSALGPQKKTKIEVFDLSYEFDNISGLLATSDGVHGFIDKPSMEMILKKNIEPQEKVELLVNNALENNSTDNASAIFIELNKNSEWSE</sequence>
<evidence type="ECO:0000259" key="1">
    <source>
        <dbReference type="PROSITE" id="PS51746"/>
    </source>
</evidence>
<dbReference type="InterPro" id="IPR036457">
    <property type="entry name" value="PPM-type-like_dom_sf"/>
</dbReference>
<reference evidence="2 3" key="1">
    <citation type="submission" date="2019-03" db="EMBL/GenBank/DDBJ databases">
        <title>Characterization of a novel Mycoplasma cynos real-time PCR assay.</title>
        <authorList>
            <person name="Tallmadge R.L."/>
            <person name="Mitchell P.K."/>
            <person name="Goodman L."/>
        </authorList>
    </citation>
    <scope>NUCLEOTIDE SEQUENCE [LARGE SCALE GENOMIC DNA]</scope>
    <source>
        <strain evidence="2 3">1642</strain>
    </source>
</reference>
<comment type="caution">
    <text evidence="2">The sequence shown here is derived from an EMBL/GenBank/DDBJ whole genome shotgun (WGS) entry which is preliminary data.</text>
</comment>
<accession>A0A507SQA0</accession>
<dbReference type="GO" id="GO:0004722">
    <property type="term" value="F:protein serine/threonine phosphatase activity"/>
    <property type="evidence" value="ECO:0007669"/>
    <property type="project" value="InterPro"/>
</dbReference>
<dbReference type="Pfam" id="PF13672">
    <property type="entry name" value="PP2C_2"/>
    <property type="match status" value="1"/>
</dbReference>
<gene>
    <name evidence="2" type="ORF">E1I18_02385</name>
</gene>
<evidence type="ECO:0000313" key="3">
    <source>
        <dbReference type="Proteomes" id="UP000320801"/>
    </source>
</evidence>
<dbReference type="Gene3D" id="3.60.40.10">
    <property type="entry name" value="PPM-type phosphatase domain"/>
    <property type="match status" value="1"/>
</dbReference>
<dbReference type="SUPFAM" id="SSF81606">
    <property type="entry name" value="PP2C-like"/>
    <property type="match status" value="1"/>
</dbReference>